<proteinExistence type="predicted"/>
<gene>
    <name evidence="2" type="ORF">A8U91_02067</name>
</gene>
<evidence type="ECO:0000256" key="1">
    <source>
        <dbReference type="SAM" id="Phobius"/>
    </source>
</evidence>
<evidence type="ECO:0000313" key="3">
    <source>
        <dbReference type="Proteomes" id="UP000092504"/>
    </source>
</evidence>
<keyword evidence="1" id="KW-1133">Transmembrane helix</keyword>
<comment type="caution">
    <text evidence="2">The sequence shown here is derived from an EMBL/GenBank/DDBJ whole genome shotgun (WGS) entry which is preliminary data.</text>
</comment>
<dbReference type="Proteomes" id="UP000092504">
    <property type="component" value="Unassembled WGS sequence"/>
</dbReference>
<reference evidence="2 3" key="1">
    <citation type="submission" date="2016-06" db="EMBL/GenBank/DDBJ databases">
        <title>Genome sequence of halotolerant plant growth promoting strain of Halomonas elongata HEK1 isolated from salterns of Rann of Kutch, Gujarat, India.</title>
        <authorList>
            <person name="Gaba S."/>
            <person name="Singh R.N."/>
            <person name="Abrol S."/>
            <person name="Kaushik R."/>
            <person name="Saxena A.K."/>
        </authorList>
    </citation>
    <scope>NUCLEOTIDE SEQUENCE [LARGE SCALE GENOMIC DNA]</scope>
    <source>
        <strain evidence="2 3">HEK1</strain>
    </source>
</reference>
<sequence>MNSRADLRIVGMTHAVRILILLLAIPPILQSVGHVSLQSGTQDLAQWLWLPSLGETGYCASRC</sequence>
<accession>A0A1B8P643</accession>
<name>A0A1B8P643_HALEL</name>
<protein>
    <submittedName>
        <fullName evidence="2">Uncharacterized protein</fullName>
    </submittedName>
</protein>
<keyword evidence="1" id="KW-0812">Transmembrane</keyword>
<dbReference type="AlphaFoldDB" id="A0A1B8P643"/>
<dbReference type="EMBL" id="MAJD01000001">
    <property type="protein sequence ID" value="OBX37689.1"/>
    <property type="molecule type" value="Genomic_DNA"/>
</dbReference>
<feature type="transmembrane region" description="Helical" evidence="1">
    <location>
        <begin position="7"/>
        <end position="29"/>
    </location>
</feature>
<dbReference type="PATRIC" id="fig|2746.7.peg.2118"/>
<keyword evidence="1" id="KW-0472">Membrane</keyword>
<organism evidence="2 3">
    <name type="scientific">Halomonas elongata</name>
    <dbReference type="NCBI Taxonomy" id="2746"/>
    <lineage>
        <taxon>Bacteria</taxon>
        <taxon>Pseudomonadati</taxon>
        <taxon>Pseudomonadota</taxon>
        <taxon>Gammaproteobacteria</taxon>
        <taxon>Oceanospirillales</taxon>
        <taxon>Halomonadaceae</taxon>
        <taxon>Halomonas</taxon>
    </lineage>
</organism>
<evidence type="ECO:0000313" key="2">
    <source>
        <dbReference type="EMBL" id="OBX37689.1"/>
    </source>
</evidence>